<comment type="caution">
    <text evidence="16">The sequence shown here is derived from an EMBL/GenBank/DDBJ whole genome shotgun (WGS) entry which is preliminary data.</text>
</comment>
<keyword evidence="8 14" id="KW-0479">Metal-binding</keyword>
<evidence type="ECO:0000256" key="12">
    <source>
        <dbReference type="ARBA" id="ARBA00023004"/>
    </source>
</evidence>
<comment type="similarity">
    <text evidence="3 14">Belongs to the alternative oxidase family.</text>
</comment>
<dbReference type="Gene3D" id="1.20.1260.140">
    <property type="entry name" value="Alternative oxidase"/>
    <property type="match status" value="1"/>
</dbReference>
<feature type="compositionally biased region" description="Low complexity" evidence="15">
    <location>
        <begin position="55"/>
        <end position="65"/>
    </location>
</feature>
<sequence>MSSRMAGSILLRHAGKRLFAAAAASPTAAARPSLLAGADGVPAVMVRLMSTSSSPAAAAAATPPQKAKEEAAKDGGDKKAVVINSYWGIEQTNKLMREDGTEWKWTCFRPWETYTADTSIDLTRHHEPKTMLDKIAYWTVKSLRFPTDVFFQRRYGCRAMMLETVAAVPGMVGGMLLHLRSLRRFEQSGGWIRALLEEAENERMHLMTFMEVAKPRWYERALVIAVQGVFFNAYFLGYLLSPKFAHASTRTPSTSRTWRSARSTTSPPRPSPSTTGASPPTLRSRTSSPWCAPTRLTTVTSTTSHRTSIARACS</sequence>
<dbReference type="PANTHER" id="PTHR31803:SF3">
    <property type="entry name" value="ALTERNATIVE OXIDASE"/>
    <property type="match status" value="1"/>
</dbReference>
<dbReference type="GO" id="GO:0009916">
    <property type="term" value="F:alternative oxidase activity"/>
    <property type="evidence" value="ECO:0007669"/>
    <property type="project" value="UniProtKB-UniRule"/>
</dbReference>
<dbReference type="InterPro" id="IPR038659">
    <property type="entry name" value="AOX_sf"/>
</dbReference>
<keyword evidence="7 14" id="KW-0812">Transmembrane</keyword>
<evidence type="ECO:0000313" key="16">
    <source>
        <dbReference type="EMBL" id="KAG2574448.1"/>
    </source>
</evidence>
<dbReference type="GO" id="GO:0046872">
    <property type="term" value="F:metal ion binding"/>
    <property type="evidence" value="ECO:0007669"/>
    <property type="project" value="UniProtKB-UniRule"/>
</dbReference>
<evidence type="ECO:0000256" key="5">
    <source>
        <dbReference type="ARBA" id="ARBA00022448"/>
    </source>
</evidence>
<evidence type="ECO:0000256" key="9">
    <source>
        <dbReference type="ARBA" id="ARBA00022982"/>
    </source>
</evidence>
<evidence type="ECO:0000256" key="3">
    <source>
        <dbReference type="ARBA" id="ARBA00008388"/>
    </source>
</evidence>
<evidence type="ECO:0000256" key="6">
    <source>
        <dbReference type="ARBA" id="ARBA00022660"/>
    </source>
</evidence>
<dbReference type="EC" id="1.10.3.11" evidence="14"/>
<dbReference type="Proteomes" id="UP000823388">
    <property type="component" value="Chromosome 7K"/>
</dbReference>
<evidence type="ECO:0000256" key="13">
    <source>
        <dbReference type="ARBA" id="ARBA00023136"/>
    </source>
</evidence>
<proteinExistence type="inferred from homology"/>
<dbReference type="EMBL" id="CM029049">
    <property type="protein sequence ID" value="KAG2574448.1"/>
    <property type="molecule type" value="Genomic_DNA"/>
</dbReference>
<evidence type="ECO:0000256" key="10">
    <source>
        <dbReference type="ARBA" id="ARBA00022989"/>
    </source>
</evidence>
<feature type="region of interest" description="Disordered" evidence="15">
    <location>
        <begin position="55"/>
        <end position="74"/>
    </location>
</feature>
<name>A0A8T0QLR0_PANVG</name>
<evidence type="ECO:0000256" key="11">
    <source>
        <dbReference type="ARBA" id="ARBA00023002"/>
    </source>
</evidence>
<evidence type="ECO:0000256" key="2">
    <source>
        <dbReference type="ARBA" id="ARBA00004448"/>
    </source>
</evidence>
<keyword evidence="9 14" id="KW-0249">Electron transport</keyword>
<dbReference type="GO" id="GO:0010230">
    <property type="term" value="P:alternative respiration"/>
    <property type="evidence" value="ECO:0007669"/>
    <property type="project" value="TreeGrafter"/>
</dbReference>
<comment type="subcellular location">
    <subcellularLocation>
        <location evidence="2">Mitochondrion inner membrane</location>
        <topology evidence="2">Multi-pass membrane protein</topology>
    </subcellularLocation>
</comment>
<evidence type="ECO:0000256" key="14">
    <source>
        <dbReference type="RuleBase" id="RU003779"/>
    </source>
</evidence>
<dbReference type="InterPro" id="IPR002680">
    <property type="entry name" value="AOX"/>
</dbReference>
<dbReference type="GO" id="GO:0102721">
    <property type="term" value="F:ubiquinol:oxygen oxidoreductase activity"/>
    <property type="evidence" value="ECO:0007669"/>
    <property type="project" value="UniProtKB-EC"/>
</dbReference>
<dbReference type="GO" id="GO:0098803">
    <property type="term" value="C:respiratory chain complex"/>
    <property type="evidence" value="ECO:0007669"/>
    <property type="project" value="UniProtKB-UniRule"/>
</dbReference>
<comment type="catalytic activity">
    <reaction evidence="1 14">
        <text>2 a ubiquinol + O2 = 2 a ubiquinone + 2 H2O</text>
        <dbReference type="Rhea" id="RHEA:30255"/>
        <dbReference type="Rhea" id="RHEA-COMP:9565"/>
        <dbReference type="Rhea" id="RHEA-COMP:9566"/>
        <dbReference type="ChEBI" id="CHEBI:15377"/>
        <dbReference type="ChEBI" id="CHEBI:15379"/>
        <dbReference type="ChEBI" id="CHEBI:16389"/>
        <dbReference type="ChEBI" id="CHEBI:17976"/>
        <dbReference type="EC" id="1.10.3.11"/>
    </reaction>
</comment>
<evidence type="ECO:0000256" key="7">
    <source>
        <dbReference type="ARBA" id="ARBA00022692"/>
    </source>
</evidence>
<keyword evidence="10" id="KW-1133">Transmembrane helix</keyword>
<comment type="cofactor">
    <cofactor evidence="14">
        <name>Fe cation</name>
        <dbReference type="ChEBI" id="CHEBI:24875"/>
    </cofactor>
    <text evidence="14">Binds 2 iron ions per subunit.</text>
</comment>
<reference evidence="16" key="1">
    <citation type="submission" date="2020-05" db="EMBL/GenBank/DDBJ databases">
        <title>WGS assembly of Panicum virgatum.</title>
        <authorList>
            <person name="Lovell J.T."/>
            <person name="Jenkins J."/>
            <person name="Shu S."/>
            <person name="Juenger T.E."/>
            <person name="Schmutz J."/>
        </authorList>
    </citation>
    <scope>NUCLEOTIDE SEQUENCE</scope>
    <source>
        <strain evidence="16">AP13</strain>
    </source>
</reference>
<dbReference type="AlphaFoldDB" id="A0A8T0QLR0"/>
<keyword evidence="11 14" id="KW-0560">Oxidoreductase</keyword>
<evidence type="ECO:0000256" key="15">
    <source>
        <dbReference type="SAM" id="MobiDB-lite"/>
    </source>
</evidence>
<protein>
    <recommendedName>
        <fullName evidence="14">Ubiquinol oxidase</fullName>
        <ecNumber evidence="14">1.10.3.11</ecNumber>
    </recommendedName>
</protein>
<evidence type="ECO:0000256" key="4">
    <source>
        <dbReference type="ARBA" id="ARBA00011748"/>
    </source>
</evidence>
<dbReference type="Pfam" id="PF01786">
    <property type="entry name" value="AOX"/>
    <property type="match status" value="1"/>
</dbReference>
<evidence type="ECO:0000256" key="1">
    <source>
        <dbReference type="ARBA" id="ARBA00001192"/>
    </source>
</evidence>
<evidence type="ECO:0000256" key="8">
    <source>
        <dbReference type="ARBA" id="ARBA00022723"/>
    </source>
</evidence>
<keyword evidence="5" id="KW-0813">Transport</keyword>
<gene>
    <name evidence="16" type="ORF">PVAP13_7KG299500</name>
</gene>
<dbReference type="GO" id="GO:0005743">
    <property type="term" value="C:mitochondrial inner membrane"/>
    <property type="evidence" value="ECO:0007669"/>
    <property type="project" value="UniProtKB-SubCell"/>
</dbReference>
<keyword evidence="12 14" id="KW-0408">Iron</keyword>
<keyword evidence="13 14" id="KW-0472">Membrane</keyword>
<organism evidence="16 17">
    <name type="scientific">Panicum virgatum</name>
    <name type="common">Blackwell switchgrass</name>
    <dbReference type="NCBI Taxonomy" id="38727"/>
    <lineage>
        <taxon>Eukaryota</taxon>
        <taxon>Viridiplantae</taxon>
        <taxon>Streptophyta</taxon>
        <taxon>Embryophyta</taxon>
        <taxon>Tracheophyta</taxon>
        <taxon>Spermatophyta</taxon>
        <taxon>Magnoliopsida</taxon>
        <taxon>Liliopsida</taxon>
        <taxon>Poales</taxon>
        <taxon>Poaceae</taxon>
        <taxon>PACMAD clade</taxon>
        <taxon>Panicoideae</taxon>
        <taxon>Panicodae</taxon>
        <taxon>Paniceae</taxon>
        <taxon>Panicinae</taxon>
        <taxon>Panicum</taxon>
        <taxon>Panicum sect. Hiantes</taxon>
    </lineage>
</organism>
<keyword evidence="17" id="KW-1185">Reference proteome</keyword>
<feature type="region of interest" description="Disordered" evidence="15">
    <location>
        <begin position="248"/>
        <end position="294"/>
    </location>
</feature>
<accession>A0A8T0QLR0</accession>
<dbReference type="GO" id="GO:0106292">
    <property type="term" value="F:superoxide-generating NADPH oxidase activity"/>
    <property type="evidence" value="ECO:0007669"/>
    <property type="project" value="UniProtKB-ARBA"/>
</dbReference>
<comment type="subunit">
    <text evidence="4">Homodimer; disulfide-linked.</text>
</comment>
<keyword evidence="6 14" id="KW-0679">Respiratory chain</keyword>
<dbReference type="PANTHER" id="PTHR31803">
    <property type="entry name" value="ALTERNATIVE OXIDASE"/>
    <property type="match status" value="1"/>
</dbReference>
<evidence type="ECO:0000313" key="17">
    <source>
        <dbReference type="Proteomes" id="UP000823388"/>
    </source>
</evidence>